<accession>A0A0G1QVD7</accession>
<dbReference type="AlphaFoldDB" id="A0A0G1QVD7"/>
<reference evidence="1 2" key="1">
    <citation type="journal article" date="2015" name="Nature">
        <title>rRNA introns, odd ribosomes, and small enigmatic genomes across a large radiation of phyla.</title>
        <authorList>
            <person name="Brown C.T."/>
            <person name="Hug L.A."/>
            <person name="Thomas B.C."/>
            <person name="Sharon I."/>
            <person name="Castelle C.J."/>
            <person name="Singh A."/>
            <person name="Wilkins M.J."/>
            <person name="Williams K.H."/>
            <person name="Banfield J.F."/>
        </authorList>
    </citation>
    <scope>NUCLEOTIDE SEQUENCE [LARGE SCALE GENOMIC DNA]</scope>
</reference>
<comment type="caution">
    <text evidence="1">The sequence shown here is derived from an EMBL/GenBank/DDBJ whole genome shotgun (WGS) entry which is preliminary data.</text>
</comment>
<sequence>MHPEDLTKKLKTTEETNTFLAAVDAFSHSLYTTSPKGVEAFFPLDIAELLKKGNSGGDWLGYLNALKLYLLSIKPVKITLATDPDGLLIDNIYDWALQLFGDPVILDISYDPIILGGAVIAYGGLYYDGSLLAALNTRLTRFKSEVVKV</sequence>
<gene>
    <name evidence="1" type="ORF">UX69_C0010G0007</name>
</gene>
<dbReference type="EMBL" id="LCNE01000010">
    <property type="protein sequence ID" value="KKU48839.1"/>
    <property type="molecule type" value="Genomic_DNA"/>
</dbReference>
<protein>
    <recommendedName>
        <fullName evidence="3">F-type ATPase subunit delta</fullName>
    </recommendedName>
</protein>
<dbReference type="Proteomes" id="UP000033946">
    <property type="component" value="Unassembled WGS sequence"/>
</dbReference>
<evidence type="ECO:0008006" key="3">
    <source>
        <dbReference type="Google" id="ProtNLM"/>
    </source>
</evidence>
<proteinExistence type="predicted"/>
<organism evidence="1 2">
    <name type="scientific">candidate division WWE3 bacterium GW2011_GWA2_46_9</name>
    <dbReference type="NCBI Taxonomy" id="1619111"/>
    <lineage>
        <taxon>Bacteria</taxon>
        <taxon>Katanobacteria</taxon>
    </lineage>
</organism>
<evidence type="ECO:0000313" key="1">
    <source>
        <dbReference type="EMBL" id="KKU48839.1"/>
    </source>
</evidence>
<evidence type="ECO:0000313" key="2">
    <source>
        <dbReference type="Proteomes" id="UP000033946"/>
    </source>
</evidence>
<name>A0A0G1QVD7_UNCKA</name>